<name>A0A6J6HEJ1_9ZZZZ</name>
<proteinExistence type="predicted"/>
<feature type="transmembrane region" description="Helical" evidence="1">
    <location>
        <begin position="105"/>
        <end position="125"/>
    </location>
</feature>
<keyword evidence="1" id="KW-0472">Membrane</keyword>
<protein>
    <submittedName>
        <fullName evidence="3">Unannotated protein</fullName>
    </submittedName>
</protein>
<reference evidence="3" key="1">
    <citation type="submission" date="2020-05" db="EMBL/GenBank/DDBJ databases">
        <authorList>
            <person name="Chiriac C."/>
            <person name="Salcher M."/>
            <person name="Ghai R."/>
            <person name="Kavagutti S V."/>
        </authorList>
    </citation>
    <scope>NUCLEOTIDE SEQUENCE</scope>
</reference>
<organism evidence="3">
    <name type="scientific">freshwater metagenome</name>
    <dbReference type="NCBI Taxonomy" id="449393"/>
    <lineage>
        <taxon>unclassified sequences</taxon>
        <taxon>metagenomes</taxon>
        <taxon>ecological metagenomes</taxon>
    </lineage>
</organism>
<dbReference type="EMBL" id="CAEZUZ010000017">
    <property type="protein sequence ID" value="CAB4609725.1"/>
    <property type="molecule type" value="Genomic_DNA"/>
</dbReference>
<gene>
    <name evidence="2" type="ORF">UFOPK1808_00341</name>
    <name evidence="3" type="ORF">UFOPK1889_00205</name>
</gene>
<accession>A0A6J6HEJ1</accession>
<dbReference type="AlphaFoldDB" id="A0A6J6HEJ1"/>
<dbReference type="EMBL" id="CAEZUL010000023">
    <property type="protein sequence ID" value="CAB4594323.1"/>
    <property type="molecule type" value="Genomic_DNA"/>
</dbReference>
<evidence type="ECO:0000313" key="3">
    <source>
        <dbReference type="EMBL" id="CAB4609725.1"/>
    </source>
</evidence>
<sequence>MAITESEQFDLDALREIIGMDVESRLNVVDTRIDTRLQSLETKLDAFDVKHQNALNQLQLETNHKFALVDIRFDTIDHRFNSLESHILTAIDASIADAMVTQMKWSVTTMLTIVALIVSAGVAAIKFL</sequence>
<keyword evidence="1" id="KW-0812">Transmembrane</keyword>
<evidence type="ECO:0000313" key="2">
    <source>
        <dbReference type="EMBL" id="CAB4594323.1"/>
    </source>
</evidence>
<keyword evidence="1" id="KW-1133">Transmembrane helix</keyword>
<evidence type="ECO:0000256" key="1">
    <source>
        <dbReference type="SAM" id="Phobius"/>
    </source>
</evidence>